<gene>
    <name evidence="3" type="ORF">GV64_00620</name>
</gene>
<dbReference type="EMBL" id="JOJP01000001">
    <property type="protein sequence ID" value="KEI69433.1"/>
    <property type="molecule type" value="Genomic_DNA"/>
</dbReference>
<feature type="region of interest" description="Disordered" evidence="1">
    <location>
        <begin position="108"/>
        <end position="133"/>
    </location>
</feature>
<dbReference type="InterPro" id="IPR018247">
    <property type="entry name" value="EF_Hand_1_Ca_BS"/>
</dbReference>
<keyword evidence="4" id="KW-1185">Reference proteome</keyword>
<evidence type="ECO:0000313" key="4">
    <source>
        <dbReference type="Proteomes" id="UP000027997"/>
    </source>
</evidence>
<accession>A0A081K5K7</accession>
<evidence type="ECO:0000313" key="3">
    <source>
        <dbReference type="EMBL" id="KEI69433.1"/>
    </source>
</evidence>
<reference evidence="3 4" key="1">
    <citation type="submission" date="2014-06" db="EMBL/GenBank/DDBJ databases">
        <title>Whole Genome Sequences of Three Symbiotic Endozoicomonas Bacteria.</title>
        <authorList>
            <person name="Neave M.J."/>
            <person name="Apprill A."/>
            <person name="Voolstra C.R."/>
        </authorList>
    </citation>
    <scope>NUCLEOTIDE SEQUENCE [LARGE SCALE GENOMIC DNA]</scope>
    <source>
        <strain evidence="3 4">DSM 22380</strain>
    </source>
</reference>
<evidence type="ECO:0000259" key="2">
    <source>
        <dbReference type="Pfam" id="PF21527"/>
    </source>
</evidence>
<proteinExistence type="predicted"/>
<sequence>MGSNGGINSLSASQISQINKLASKKGAENKVLVAKFKGKEVKFSAEKPKISSKNKQEKPVKGADLAVKTLGLKDRKVSPAMAQKLIIAWKASEGTHASLPDIQLLNEHLASSDNPPPDWGSTTSLDSAKGSSISGSHTSLNTLHSGWSSTSSLDSAIGSSISGSTQSLDSLDAEGEPIFGTFQPKPHYDKESSLSGSTGSINTWSSDWGSTSSLNGSISGSTQSLDSLDAADIGLQVNTGKPEITFEPAGDLDLPPDYPAPPPPRPPKGKAGKQPPLPPRPPKSSSRTQLTPHTELSRLHKKFGINIRPIEINGSPVGYIFSNPRTQGEPRPTTLLVEAHGGGYYAGGEKIPPFTTPVNTRFLMSARRNQTFEVAPWMQADAISRGQIDFSHDDQIYGSMDHGSGISMTNYHLSPITKEQGDKYDLSLEKTAQLMQFFKLSAKADGRINNFNMFMLDPNMSGHVSTQDLMKAFSQQGVEYKNIIMNVCRPQQKGEVSMTKALDNIERAKQNRLSQMGPRVR</sequence>
<comment type="caution">
    <text evidence="3">The sequence shown here is derived from an EMBL/GenBank/DDBJ whole genome shotgun (WGS) entry which is preliminary data.</text>
</comment>
<dbReference type="AlphaFoldDB" id="A0A081K5K7"/>
<feature type="region of interest" description="Disordered" evidence="1">
    <location>
        <begin position="241"/>
        <end position="293"/>
    </location>
</feature>
<feature type="compositionally biased region" description="Polar residues" evidence="1">
    <location>
        <begin position="283"/>
        <end position="293"/>
    </location>
</feature>
<feature type="compositionally biased region" description="Pro residues" evidence="1">
    <location>
        <begin position="256"/>
        <end position="266"/>
    </location>
</feature>
<feature type="compositionally biased region" description="Polar residues" evidence="1">
    <location>
        <begin position="120"/>
        <end position="133"/>
    </location>
</feature>
<dbReference type="Proteomes" id="UP000027997">
    <property type="component" value="Unassembled WGS sequence"/>
</dbReference>
<dbReference type="PROSITE" id="PS00018">
    <property type="entry name" value="EF_HAND_1"/>
    <property type="match status" value="1"/>
</dbReference>
<evidence type="ECO:0000256" key="1">
    <source>
        <dbReference type="SAM" id="MobiDB-lite"/>
    </source>
</evidence>
<dbReference type="Pfam" id="PF21527">
    <property type="entry name" value="Stv"/>
    <property type="match status" value="1"/>
</dbReference>
<organism evidence="3 4">
    <name type="scientific">Endozoicomonas elysicola</name>
    <dbReference type="NCBI Taxonomy" id="305900"/>
    <lineage>
        <taxon>Bacteria</taxon>
        <taxon>Pseudomonadati</taxon>
        <taxon>Pseudomonadota</taxon>
        <taxon>Gammaproteobacteria</taxon>
        <taxon>Oceanospirillales</taxon>
        <taxon>Endozoicomonadaceae</taxon>
        <taxon>Endozoicomonas</taxon>
    </lineage>
</organism>
<protein>
    <recommendedName>
        <fullName evidence="2">Putative adhesin Stv domain-containing protein</fullName>
    </recommendedName>
</protein>
<feature type="domain" description="Putative adhesin Stv" evidence="2">
    <location>
        <begin position="335"/>
        <end position="489"/>
    </location>
</feature>
<dbReference type="InterPro" id="IPR049002">
    <property type="entry name" value="Stv"/>
</dbReference>
<name>A0A081K5K7_9GAMM</name>